<name>A0ABU6R345_9FABA</name>
<protein>
    <submittedName>
        <fullName evidence="1">Uncharacterized protein</fullName>
    </submittedName>
</protein>
<comment type="caution">
    <text evidence="1">The sequence shown here is derived from an EMBL/GenBank/DDBJ whole genome shotgun (WGS) entry which is preliminary data.</text>
</comment>
<proteinExistence type="predicted"/>
<reference evidence="1 2" key="1">
    <citation type="journal article" date="2023" name="Plants (Basel)">
        <title>Bridging the Gap: Combining Genomics and Transcriptomics Approaches to Understand Stylosanthes scabra, an Orphan Legume from the Brazilian Caatinga.</title>
        <authorList>
            <person name="Ferreira-Neto J.R.C."/>
            <person name="da Silva M.D."/>
            <person name="Binneck E."/>
            <person name="de Melo N.F."/>
            <person name="da Silva R.H."/>
            <person name="de Melo A.L.T.M."/>
            <person name="Pandolfi V."/>
            <person name="Bustamante F.O."/>
            <person name="Brasileiro-Vidal A.C."/>
            <person name="Benko-Iseppon A.M."/>
        </authorList>
    </citation>
    <scope>NUCLEOTIDE SEQUENCE [LARGE SCALE GENOMIC DNA]</scope>
    <source>
        <tissue evidence="1">Leaves</tissue>
    </source>
</reference>
<gene>
    <name evidence="1" type="ORF">PIB30_115523</name>
</gene>
<organism evidence="1 2">
    <name type="scientific">Stylosanthes scabra</name>
    <dbReference type="NCBI Taxonomy" id="79078"/>
    <lineage>
        <taxon>Eukaryota</taxon>
        <taxon>Viridiplantae</taxon>
        <taxon>Streptophyta</taxon>
        <taxon>Embryophyta</taxon>
        <taxon>Tracheophyta</taxon>
        <taxon>Spermatophyta</taxon>
        <taxon>Magnoliopsida</taxon>
        <taxon>eudicotyledons</taxon>
        <taxon>Gunneridae</taxon>
        <taxon>Pentapetalae</taxon>
        <taxon>rosids</taxon>
        <taxon>fabids</taxon>
        <taxon>Fabales</taxon>
        <taxon>Fabaceae</taxon>
        <taxon>Papilionoideae</taxon>
        <taxon>50 kb inversion clade</taxon>
        <taxon>dalbergioids sensu lato</taxon>
        <taxon>Dalbergieae</taxon>
        <taxon>Pterocarpus clade</taxon>
        <taxon>Stylosanthes</taxon>
    </lineage>
</organism>
<evidence type="ECO:0000313" key="2">
    <source>
        <dbReference type="Proteomes" id="UP001341840"/>
    </source>
</evidence>
<feature type="non-terminal residue" evidence="1">
    <location>
        <position position="1"/>
    </location>
</feature>
<dbReference type="Proteomes" id="UP001341840">
    <property type="component" value="Unassembled WGS sequence"/>
</dbReference>
<accession>A0ABU6R345</accession>
<evidence type="ECO:0000313" key="1">
    <source>
        <dbReference type="EMBL" id="MED6118017.1"/>
    </source>
</evidence>
<sequence length="67" mass="7669">EFGKSGKEFLLPEWLLTILSSIDPSKECVFVPSEIRQSFASKIGQQFSRSIFPKGWISYEMASYCKD</sequence>
<dbReference type="EMBL" id="JASCZI010012793">
    <property type="protein sequence ID" value="MED6118017.1"/>
    <property type="molecule type" value="Genomic_DNA"/>
</dbReference>
<keyword evidence="2" id="KW-1185">Reference proteome</keyword>